<dbReference type="PaxDb" id="3218-PP1S42_49V6.1"/>
<dbReference type="GeneID" id="112284505"/>
<evidence type="ECO:0000313" key="5">
    <source>
        <dbReference type="Proteomes" id="UP000006727"/>
    </source>
</evidence>
<feature type="signal peptide" evidence="2">
    <location>
        <begin position="1"/>
        <end position="29"/>
    </location>
</feature>
<keyword evidence="2" id="KW-0732">Signal</keyword>
<accession>A0A2K1KB11</accession>
<dbReference type="Gramene" id="Pp3c7_8890V3.1">
    <property type="protein sequence ID" value="Pp3c7_8890V3.1"/>
    <property type="gene ID" value="Pp3c7_8890"/>
</dbReference>
<reference evidence="3 5" key="2">
    <citation type="journal article" date="2018" name="Plant J.">
        <title>The Physcomitrella patens chromosome-scale assembly reveals moss genome structure and evolution.</title>
        <authorList>
            <person name="Lang D."/>
            <person name="Ullrich K.K."/>
            <person name="Murat F."/>
            <person name="Fuchs J."/>
            <person name="Jenkins J."/>
            <person name="Haas F.B."/>
            <person name="Piednoel M."/>
            <person name="Gundlach H."/>
            <person name="Van Bel M."/>
            <person name="Meyberg R."/>
            <person name="Vives C."/>
            <person name="Morata J."/>
            <person name="Symeonidi A."/>
            <person name="Hiss M."/>
            <person name="Muchero W."/>
            <person name="Kamisugi Y."/>
            <person name="Saleh O."/>
            <person name="Blanc G."/>
            <person name="Decker E.L."/>
            <person name="van Gessel N."/>
            <person name="Grimwood J."/>
            <person name="Hayes R.D."/>
            <person name="Graham S.W."/>
            <person name="Gunter L.E."/>
            <person name="McDaniel S.F."/>
            <person name="Hoernstein S.N.W."/>
            <person name="Larsson A."/>
            <person name="Li F.W."/>
            <person name="Perroud P.F."/>
            <person name="Phillips J."/>
            <person name="Ranjan P."/>
            <person name="Rokshar D.S."/>
            <person name="Rothfels C.J."/>
            <person name="Schneider L."/>
            <person name="Shu S."/>
            <person name="Stevenson D.W."/>
            <person name="Thummler F."/>
            <person name="Tillich M."/>
            <person name="Villarreal Aguilar J.C."/>
            <person name="Widiez T."/>
            <person name="Wong G.K."/>
            <person name="Wymore A."/>
            <person name="Zhang Y."/>
            <person name="Zimmer A.D."/>
            <person name="Quatrano R.S."/>
            <person name="Mayer K.F.X."/>
            <person name="Goodstein D."/>
            <person name="Casacuberta J.M."/>
            <person name="Vandepoele K."/>
            <person name="Reski R."/>
            <person name="Cuming A.C."/>
            <person name="Tuskan G.A."/>
            <person name="Maumus F."/>
            <person name="Salse J."/>
            <person name="Schmutz J."/>
            <person name="Rensing S.A."/>
        </authorList>
    </citation>
    <scope>NUCLEOTIDE SEQUENCE [LARGE SCALE GENOMIC DNA]</scope>
    <source>
        <strain evidence="4 5">cv. Gransden 2004</strain>
    </source>
</reference>
<dbReference type="KEGG" id="ppp:112284505"/>
<keyword evidence="5" id="KW-1185">Reference proteome</keyword>
<gene>
    <name evidence="4" type="primary">LOC112284505</name>
    <name evidence="3" type="ORF">PHYPA_010148</name>
</gene>
<proteinExistence type="predicted"/>
<dbReference type="RefSeq" id="XP_024380125.1">
    <property type="nucleotide sequence ID" value="XM_024524357.2"/>
</dbReference>
<protein>
    <submittedName>
        <fullName evidence="3 4">Uncharacterized protein</fullName>
    </submittedName>
</protein>
<dbReference type="AlphaFoldDB" id="A0A2K1KB11"/>
<keyword evidence="1" id="KW-0812">Transmembrane</keyword>
<organism evidence="3">
    <name type="scientific">Physcomitrium patens</name>
    <name type="common">Spreading-leaved earth moss</name>
    <name type="synonym">Physcomitrella patens</name>
    <dbReference type="NCBI Taxonomy" id="3218"/>
    <lineage>
        <taxon>Eukaryota</taxon>
        <taxon>Viridiplantae</taxon>
        <taxon>Streptophyta</taxon>
        <taxon>Embryophyta</taxon>
        <taxon>Bryophyta</taxon>
        <taxon>Bryophytina</taxon>
        <taxon>Bryopsida</taxon>
        <taxon>Funariidae</taxon>
        <taxon>Funariales</taxon>
        <taxon>Funariaceae</taxon>
        <taxon>Physcomitrium</taxon>
    </lineage>
</organism>
<evidence type="ECO:0000256" key="1">
    <source>
        <dbReference type="SAM" id="Phobius"/>
    </source>
</evidence>
<evidence type="ECO:0000313" key="3">
    <source>
        <dbReference type="EMBL" id="PNR50962.1"/>
    </source>
</evidence>
<keyword evidence="1" id="KW-1133">Transmembrane helix</keyword>
<evidence type="ECO:0000313" key="4">
    <source>
        <dbReference type="EnsemblPlants" id="Pp3c7_8890V3.1"/>
    </source>
</evidence>
<dbReference type="EnsemblPlants" id="Pp3c7_8890V3.2">
    <property type="protein sequence ID" value="Pp3c7_8890V3.2"/>
    <property type="gene ID" value="Pp3c7_8890"/>
</dbReference>
<dbReference type="EMBL" id="ABEU02000007">
    <property type="protein sequence ID" value="PNR50962.1"/>
    <property type="molecule type" value="Genomic_DNA"/>
</dbReference>
<evidence type="ECO:0000256" key="2">
    <source>
        <dbReference type="SAM" id="SignalP"/>
    </source>
</evidence>
<reference evidence="4" key="3">
    <citation type="submission" date="2020-12" db="UniProtKB">
        <authorList>
            <consortium name="EnsemblPlants"/>
        </authorList>
    </citation>
    <scope>IDENTIFICATION</scope>
</reference>
<dbReference type="Proteomes" id="UP000006727">
    <property type="component" value="Chromosome 7"/>
</dbReference>
<feature type="chain" id="PRO_5043158254" evidence="2">
    <location>
        <begin position="30"/>
        <end position="135"/>
    </location>
</feature>
<sequence length="135" mass="14638">MLLAAMAGWWGGFTMLLLLVCSVTQCVASAGTRANYPQALQVSLSKELRLRAQLQATDTLAAAPRAVPPVTRVTPPEAPKVSPAPPTPARTYLMWIGIGVFCLIILSVAIFCLCRKFGQRKVRGTQKLPYLPGYH</sequence>
<keyword evidence="1" id="KW-0472">Membrane</keyword>
<dbReference type="EnsemblPlants" id="Pp3c7_8890V3.1">
    <property type="protein sequence ID" value="Pp3c7_8890V3.1"/>
    <property type="gene ID" value="Pp3c7_8890"/>
</dbReference>
<dbReference type="Gramene" id="Pp3c7_8890V3.2">
    <property type="protein sequence ID" value="Pp3c7_8890V3.2"/>
    <property type="gene ID" value="Pp3c7_8890"/>
</dbReference>
<feature type="transmembrane region" description="Helical" evidence="1">
    <location>
        <begin position="92"/>
        <end position="114"/>
    </location>
</feature>
<reference evidence="3 5" key="1">
    <citation type="journal article" date="2008" name="Science">
        <title>The Physcomitrella genome reveals evolutionary insights into the conquest of land by plants.</title>
        <authorList>
            <person name="Rensing S."/>
            <person name="Lang D."/>
            <person name="Zimmer A."/>
            <person name="Terry A."/>
            <person name="Salamov A."/>
            <person name="Shapiro H."/>
            <person name="Nishiyama T."/>
            <person name="Perroud P.-F."/>
            <person name="Lindquist E."/>
            <person name="Kamisugi Y."/>
            <person name="Tanahashi T."/>
            <person name="Sakakibara K."/>
            <person name="Fujita T."/>
            <person name="Oishi K."/>
            <person name="Shin-I T."/>
            <person name="Kuroki Y."/>
            <person name="Toyoda A."/>
            <person name="Suzuki Y."/>
            <person name="Hashimoto A."/>
            <person name="Yamaguchi K."/>
            <person name="Sugano A."/>
            <person name="Kohara Y."/>
            <person name="Fujiyama A."/>
            <person name="Anterola A."/>
            <person name="Aoki S."/>
            <person name="Ashton N."/>
            <person name="Barbazuk W.B."/>
            <person name="Barker E."/>
            <person name="Bennetzen J."/>
            <person name="Bezanilla M."/>
            <person name="Blankenship R."/>
            <person name="Cho S.H."/>
            <person name="Dutcher S."/>
            <person name="Estelle M."/>
            <person name="Fawcett J.A."/>
            <person name="Gundlach H."/>
            <person name="Hanada K."/>
            <person name="Heyl A."/>
            <person name="Hicks K.A."/>
            <person name="Hugh J."/>
            <person name="Lohr M."/>
            <person name="Mayer K."/>
            <person name="Melkozernov A."/>
            <person name="Murata T."/>
            <person name="Nelson D."/>
            <person name="Pils B."/>
            <person name="Prigge M."/>
            <person name="Reiss B."/>
            <person name="Renner T."/>
            <person name="Rombauts S."/>
            <person name="Rushton P."/>
            <person name="Sanderfoot A."/>
            <person name="Schween G."/>
            <person name="Shiu S.-H."/>
            <person name="Stueber K."/>
            <person name="Theodoulou F.L."/>
            <person name="Tu H."/>
            <person name="Van de Peer Y."/>
            <person name="Verrier P.J."/>
            <person name="Waters E."/>
            <person name="Wood A."/>
            <person name="Yang L."/>
            <person name="Cove D."/>
            <person name="Cuming A."/>
            <person name="Hasebe M."/>
            <person name="Lucas S."/>
            <person name="Mishler D.B."/>
            <person name="Reski R."/>
            <person name="Grigoriev I."/>
            <person name="Quatrano R.S."/>
            <person name="Boore J.L."/>
        </authorList>
    </citation>
    <scope>NUCLEOTIDE SEQUENCE [LARGE SCALE GENOMIC DNA]</scope>
    <source>
        <strain evidence="4 5">cv. Gransden 2004</strain>
    </source>
</reference>
<name>A0A2K1KB11_PHYPA</name>
<dbReference type="RefSeq" id="XP_024380124.1">
    <property type="nucleotide sequence ID" value="XM_024524356.2"/>
</dbReference>